<feature type="region of interest" description="Disordered" evidence="1">
    <location>
        <begin position="153"/>
        <end position="187"/>
    </location>
</feature>
<evidence type="ECO:0000256" key="1">
    <source>
        <dbReference type="SAM" id="MobiDB-lite"/>
    </source>
</evidence>
<name>A0A5M9MIJ8_9EURO</name>
<dbReference type="EMBL" id="QUQM01000005">
    <property type="protein sequence ID" value="KAA8642687.1"/>
    <property type="molecule type" value="Genomic_DNA"/>
</dbReference>
<gene>
    <name evidence="2" type="ORF">ATNIH1004_009439</name>
</gene>
<dbReference type="OrthoDB" id="4505768at2759"/>
<dbReference type="GeneID" id="54332141"/>
<proteinExistence type="predicted"/>
<evidence type="ECO:0000313" key="2">
    <source>
        <dbReference type="EMBL" id="KAA8642687.1"/>
    </source>
</evidence>
<accession>A0A5M9MIJ8</accession>
<feature type="region of interest" description="Disordered" evidence="1">
    <location>
        <begin position="384"/>
        <end position="419"/>
    </location>
</feature>
<sequence>MLFQRIKCSRDQVYIFRDRTSRPSVAYRVWQPFRVLSGVVYRGTSNGIYLGMDPAGPAGEGSHYIYVRGSEEEPSIPVHTEQVDQAIQQITEAWEVMKIQTGATGAGEIHDANPWLRMTGWTQYLQEFTTPSDYDALYAMVAPVARRRWSRGAGRAADMESHGGSGTQEPVDGATYRSSDPDRSGAIRERADPISPVAGVYGCRQRGQACTAMAADISVHRTHAGPTPRKASTVRNDPTAAEKWRQLWQMASQISSPNSIDEADSTDERDPERAQWMMSDIERACLECCIKLMNQTYHAQEYESVLICAMAVLGRGEFGWQDAESYPPILSRVIKIARFMIVQKALWLDPDVMQIIETWQKPQNCAEWTLRSAAAVDNIETNSVYGSEVEGPPSSPPTSPMRSGDPQSRINISQRDPSRKTFQEQVTWMVSQLMVRGTHIPMETLQDWRTYGLKIYYNTTAPGHVTWMQPDRLLYKHLQFTMGDFRGLCTD</sequence>
<dbReference type="RefSeq" id="XP_033422049.1">
    <property type="nucleotide sequence ID" value="XM_033574031.1"/>
</dbReference>
<feature type="compositionally biased region" description="Polar residues" evidence="1">
    <location>
        <begin position="405"/>
        <end position="415"/>
    </location>
</feature>
<comment type="caution">
    <text evidence="2">The sequence shown here is derived from an EMBL/GenBank/DDBJ whole genome shotgun (WGS) entry which is preliminary data.</text>
</comment>
<reference evidence="2 3" key="1">
    <citation type="submission" date="2019-08" db="EMBL/GenBank/DDBJ databases">
        <title>The genome sequence of a newly discovered highly antifungal drug resistant Aspergillus species, Aspergillus tanneri NIH 1004.</title>
        <authorList>
            <person name="Mounaud S."/>
            <person name="Singh I."/>
            <person name="Joardar V."/>
            <person name="Pakala S."/>
            <person name="Pakala S."/>
            <person name="Venepally P."/>
            <person name="Chung J.K."/>
            <person name="Losada L."/>
            <person name="Nierman W.C."/>
        </authorList>
    </citation>
    <scope>NUCLEOTIDE SEQUENCE [LARGE SCALE GENOMIC DNA]</scope>
    <source>
        <strain evidence="2 3">NIH1004</strain>
    </source>
</reference>
<evidence type="ECO:0000313" key="3">
    <source>
        <dbReference type="Proteomes" id="UP000324241"/>
    </source>
</evidence>
<dbReference type="Proteomes" id="UP000324241">
    <property type="component" value="Unassembled WGS sequence"/>
</dbReference>
<dbReference type="AlphaFoldDB" id="A0A5M9MIJ8"/>
<organism evidence="2 3">
    <name type="scientific">Aspergillus tanneri</name>
    <dbReference type="NCBI Taxonomy" id="1220188"/>
    <lineage>
        <taxon>Eukaryota</taxon>
        <taxon>Fungi</taxon>
        <taxon>Dikarya</taxon>
        <taxon>Ascomycota</taxon>
        <taxon>Pezizomycotina</taxon>
        <taxon>Eurotiomycetes</taxon>
        <taxon>Eurotiomycetidae</taxon>
        <taxon>Eurotiales</taxon>
        <taxon>Aspergillaceae</taxon>
        <taxon>Aspergillus</taxon>
        <taxon>Aspergillus subgen. Circumdati</taxon>
    </lineage>
</organism>
<dbReference type="VEuPathDB" id="FungiDB:EYZ11_012489"/>
<protein>
    <submittedName>
        <fullName evidence="2">Uncharacterized protein</fullName>
    </submittedName>
</protein>